<feature type="transmembrane region" description="Helical" evidence="6">
    <location>
        <begin position="270"/>
        <end position="292"/>
    </location>
</feature>
<dbReference type="InterPro" id="IPR022791">
    <property type="entry name" value="L-PG_synthase/AglD"/>
</dbReference>
<feature type="transmembrane region" description="Helical" evidence="6">
    <location>
        <begin position="40"/>
        <end position="58"/>
    </location>
</feature>
<proteinExistence type="predicted"/>
<dbReference type="EMBL" id="JBGBZJ010000003">
    <property type="protein sequence ID" value="MEY9457094.1"/>
    <property type="molecule type" value="Genomic_DNA"/>
</dbReference>
<protein>
    <submittedName>
        <fullName evidence="7">Uncharacterized membrane protein YbhN (UPF0104 family)</fullName>
    </submittedName>
</protein>
<dbReference type="Pfam" id="PF03706">
    <property type="entry name" value="LPG_synthase_TM"/>
    <property type="match status" value="1"/>
</dbReference>
<reference evidence="7 8" key="1">
    <citation type="submission" date="2024-07" db="EMBL/GenBank/DDBJ databases">
        <title>Genomic Encyclopedia of Type Strains, Phase V (KMG-V): Genome sequencing to study the core and pangenomes of soil and plant-associated prokaryotes.</title>
        <authorList>
            <person name="Whitman W."/>
        </authorList>
    </citation>
    <scope>NUCLEOTIDE SEQUENCE [LARGE SCALE GENOMIC DNA]</scope>
    <source>
        <strain evidence="7 8">USDA 152</strain>
    </source>
</reference>
<sequence>MVRSPWSIWRDGKFRPLSLLDDPAVNDRGRNQTMKPPAKALVTLVKFAVSIGILVLLLRSQDLSSLKADLLAVNLNMLALAVLLLFAQTFILCHRWILILRAMSVPLRWLAGWRILIISTFFNQVLPAGGDAVRIWMLRRNGVQWSQTIGSIVADRFLALLALGLIVLAGMPFLLPRVHDNSLLFAIVTVLAAACLGAIALATLDRWPPRLIAAVPARIVQFAMLVRAPLLAAGGRAMLIVSAIVVHLITVATCYVLAIGLEAPLTALDAFVLVPLVILSSAVPISIGGWGVREGAMVAALGLAGIASDKALAISVLLGLGGLIVGLFGGLVWLIAPERTGFSPEEARAIAERTDAAPV</sequence>
<evidence type="ECO:0000256" key="1">
    <source>
        <dbReference type="ARBA" id="ARBA00004651"/>
    </source>
</evidence>
<evidence type="ECO:0000256" key="2">
    <source>
        <dbReference type="ARBA" id="ARBA00022475"/>
    </source>
</evidence>
<evidence type="ECO:0000256" key="6">
    <source>
        <dbReference type="SAM" id="Phobius"/>
    </source>
</evidence>
<keyword evidence="2" id="KW-1003">Cell membrane</keyword>
<dbReference type="Proteomes" id="UP001565369">
    <property type="component" value="Unassembled WGS sequence"/>
</dbReference>
<keyword evidence="3 6" id="KW-0812">Transmembrane</keyword>
<feature type="transmembrane region" description="Helical" evidence="6">
    <location>
        <begin position="157"/>
        <end position="176"/>
    </location>
</feature>
<feature type="transmembrane region" description="Helical" evidence="6">
    <location>
        <begin position="182"/>
        <end position="204"/>
    </location>
</feature>
<evidence type="ECO:0000313" key="7">
    <source>
        <dbReference type="EMBL" id="MEY9457094.1"/>
    </source>
</evidence>
<feature type="transmembrane region" description="Helical" evidence="6">
    <location>
        <begin position="312"/>
        <end position="336"/>
    </location>
</feature>
<keyword evidence="4 6" id="KW-1133">Transmembrane helix</keyword>
<evidence type="ECO:0000256" key="4">
    <source>
        <dbReference type="ARBA" id="ARBA00022989"/>
    </source>
</evidence>
<dbReference type="PANTHER" id="PTHR40277">
    <property type="entry name" value="BLL5419 PROTEIN"/>
    <property type="match status" value="1"/>
</dbReference>
<dbReference type="PANTHER" id="PTHR40277:SF1">
    <property type="entry name" value="BLL5419 PROTEIN"/>
    <property type="match status" value="1"/>
</dbReference>
<evidence type="ECO:0000256" key="3">
    <source>
        <dbReference type="ARBA" id="ARBA00022692"/>
    </source>
</evidence>
<keyword evidence="5 6" id="KW-0472">Membrane</keyword>
<evidence type="ECO:0000313" key="8">
    <source>
        <dbReference type="Proteomes" id="UP001565369"/>
    </source>
</evidence>
<feature type="transmembrane region" description="Helical" evidence="6">
    <location>
        <begin position="70"/>
        <end position="91"/>
    </location>
</feature>
<feature type="transmembrane region" description="Helical" evidence="6">
    <location>
        <begin position="111"/>
        <end position="136"/>
    </location>
</feature>
<organism evidence="7 8">
    <name type="scientific">Bradyrhizobium ottawaense</name>
    <dbReference type="NCBI Taxonomy" id="931866"/>
    <lineage>
        <taxon>Bacteria</taxon>
        <taxon>Pseudomonadati</taxon>
        <taxon>Pseudomonadota</taxon>
        <taxon>Alphaproteobacteria</taxon>
        <taxon>Hyphomicrobiales</taxon>
        <taxon>Nitrobacteraceae</taxon>
        <taxon>Bradyrhizobium</taxon>
    </lineage>
</organism>
<evidence type="ECO:0000256" key="5">
    <source>
        <dbReference type="ARBA" id="ARBA00023136"/>
    </source>
</evidence>
<feature type="transmembrane region" description="Helical" evidence="6">
    <location>
        <begin position="237"/>
        <end position="258"/>
    </location>
</feature>
<comment type="caution">
    <text evidence="7">The sequence shown here is derived from an EMBL/GenBank/DDBJ whole genome shotgun (WGS) entry which is preliminary data.</text>
</comment>
<keyword evidence="8" id="KW-1185">Reference proteome</keyword>
<feature type="transmembrane region" description="Helical" evidence="6">
    <location>
        <begin position="211"/>
        <end position="231"/>
    </location>
</feature>
<comment type="subcellular location">
    <subcellularLocation>
        <location evidence="1">Cell membrane</location>
        <topology evidence="1">Multi-pass membrane protein</topology>
    </subcellularLocation>
</comment>
<name>A0ABV4FZN1_9BRAD</name>
<accession>A0ABV4FZN1</accession>
<gene>
    <name evidence="7" type="ORF">ABIG07_006042</name>
</gene>